<keyword evidence="3" id="KW-1185">Reference proteome</keyword>
<dbReference type="PANTHER" id="PTHR45725:SF3">
    <property type="entry name" value="DELPHILIN"/>
    <property type="match status" value="1"/>
</dbReference>
<dbReference type="InterPro" id="IPR051425">
    <property type="entry name" value="Formin_Homology"/>
</dbReference>
<dbReference type="PANTHER" id="PTHR45725">
    <property type="entry name" value="FORMIN HOMOLOGY 2 FAMILY MEMBER"/>
    <property type="match status" value="1"/>
</dbReference>
<dbReference type="Proteomes" id="UP001177744">
    <property type="component" value="Unassembled WGS sequence"/>
</dbReference>
<reference evidence="2" key="1">
    <citation type="submission" date="2023-06" db="EMBL/GenBank/DDBJ databases">
        <title>Reference genome for the Northern bat (Eptesicus nilssonii), a most northern bat species.</title>
        <authorList>
            <person name="Laine V.N."/>
            <person name="Pulliainen A.T."/>
            <person name="Lilley T.M."/>
        </authorList>
    </citation>
    <scope>NUCLEOTIDE SEQUENCE</scope>
    <source>
        <strain evidence="2">BLF_Eptnil</strain>
        <tissue evidence="2">Kidney</tissue>
    </source>
</reference>
<sequence>MTPARPSRQMLSVPEYKTRLRSLHFQATLQERTEEVRASLECLRQASLELRNSRKLAKILEVSPHPLPAPLTCPSAPGAPTMDQGRGWGMYLPAHRPPASPQFVLAMGNYLNDGQPRTNKTTGFKINFLTELNSTKTVDGKLTFLHILAKSLSQHFPELLGFTQDLPTVPLAAKVNQRALTGDLDDLHGTIREIQAACQSSAPSGEDKFAAVMTLSAGPGAAGRGSWAGTGGTGRRASFLSRAPVLPGDGAAGAAGAGRAAARGRGGAWPGVAFFGEDSKATTSEAFFGIFAEFMSKFERALGDLQAGEGGRSSGMASPWPGDRLWRGTPELRLAHPLRPSCLGPRAAVPTEPTSPATSALNVSHCEGAAAAAAAAA</sequence>
<dbReference type="EMBL" id="JAULJE010000005">
    <property type="protein sequence ID" value="KAK1343595.1"/>
    <property type="molecule type" value="Genomic_DNA"/>
</dbReference>
<proteinExistence type="predicted"/>
<gene>
    <name evidence="2" type="ORF">QTO34_016375</name>
</gene>
<dbReference type="Gene3D" id="1.20.58.2220">
    <property type="entry name" value="Formin, FH2 domain"/>
    <property type="match status" value="2"/>
</dbReference>
<evidence type="ECO:0000259" key="1">
    <source>
        <dbReference type="PROSITE" id="PS51444"/>
    </source>
</evidence>
<dbReference type="Pfam" id="PF02181">
    <property type="entry name" value="FH2"/>
    <property type="match status" value="2"/>
</dbReference>
<feature type="domain" description="FH2" evidence="1">
    <location>
        <begin position="1"/>
        <end position="324"/>
    </location>
</feature>
<dbReference type="AlphaFoldDB" id="A0AA40I6T9"/>
<evidence type="ECO:0000313" key="2">
    <source>
        <dbReference type="EMBL" id="KAK1343595.1"/>
    </source>
</evidence>
<dbReference type="SUPFAM" id="SSF101447">
    <property type="entry name" value="Formin homology 2 domain (FH2 domain)"/>
    <property type="match status" value="2"/>
</dbReference>
<dbReference type="InterPro" id="IPR015425">
    <property type="entry name" value="FH2_Formin"/>
</dbReference>
<comment type="caution">
    <text evidence="2">The sequence shown here is derived from an EMBL/GenBank/DDBJ whole genome shotgun (WGS) entry which is preliminary data.</text>
</comment>
<organism evidence="2 3">
    <name type="scientific">Cnephaeus nilssonii</name>
    <name type="common">Northern bat</name>
    <name type="synonym">Eptesicus nilssonii</name>
    <dbReference type="NCBI Taxonomy" id="3371016"/>
    <lineage>
        <taxon>Eukaryota</taxon>
        <taxon>Metazoa</taxon>
        <taxon>Chordata</taxon>
        <taxon>Craniata</taxon>
        <taxon>Vertebrata</taxon>
        <taxon>Euteleostomi</taxon>
        <taxon>Mammalia</taxon>
        <taxon>Eutheria</taxon>
        <taxon>Laurasiatheria</taxon>
        <taxon>Chiroptera</taxon>
        <taxon>Yangochiroptera</taxon>
        <taxon>Vespertilionidae</taxon>
        <taxon>Cnephaeus</taxon>
    </lineage>
</organism>
<dbReference type="InterPro" id="IPR042201">
    <property type="entry name" value="FH2_Formin_sf"/>
</dbReference>
<name>A0AA40I6T9_CNENI</name>
<accession>A0AA40I6T9</accession>
<dbReference type="PROSITE" id="PS51444">
    <property type="entry name" value="FH2"/>
    <property type="match status" value="1"/>
</dbReference>
<protein>
    <recommendedName>
        <fullName evidence="1">FH2 domain-containing protein</fullName>
    </recommendedName>
</protein>
<evidence type="ECO:0000313" key="3">
    <source>
        <dbReference type="Proteomes" id="UP001177744"/>
    </source>
</evidence>